<dbReference type="GO" id="GO:0042393">
    <property type="term" value="F:histone binding"/>
    <property type="evidence" value="ECO:0007669"/>
    <property type="project" value="TreeGrafter"/>
</dbReference>
<feature type="coiled-coil region" evidence="4">
    <location>
        <begin position="782"/>
        <end position="812"/>
    </location>
</feature>
<evidence type="ECO:0000259" key="6">
    <source>
        <dbReference type="Pfam" id="PF22878"/>
    </source>
</evidence>
<evidence type="ECO:0000313" key="7">
    <source>
        <dbReference type="EMBL" id="KDR23790.1"/>
    </source>
</evidence>
<feature type="coiled-coil region" evidence="4">
    <location>
        <begin position="45"/>
        <end position="72"/>
    </location>
</feature>
<dbReference type="SMART" id="SM00784">
    <property type="entry name" value="SPT2"/>
    <property type="match status" value="1"/>
</dbReference>
<dbReference type="EMBL" id="KK852444">
    <property type="protein sequence ID" value="KDR23790.1"/>
    <property type="molecule type" value="Genomic_DNA"/>
</dbReference>
<organism evidence="7 8">
    <name type="scientific">Zootermopsis nevadensis</name>
    <name type="common">Dampwood termite</name>
    <dbReference type="NCBI Taxonomy" id="136037"/>
    <lineage>
        <taxon>Eukaryota</taxon>
        <taxon>Metazoa</taxon>
        <taxon>Ecdysozoa</taxon>
        <taxon>Arthropoda</taxon>
        <taxon>Hexapoda</taxon>
        <taxon>Insecta</taxon>
        <taxon>Pterygota</taxon>
        <taxon>Neoptera</taxon>
        <taxon>Polyneoptera</taxon>
        <taxon>Dictyoptera</taxon>
        <taxon>Blattodea</taxon>
        <taxon>Blattoidea</taxon>
        <taxon>Termitoidae</taxon>
        <taxon>Termopsidae</taxon>
        <taxon>Zootermopsis</taxon>
    </lineage>
</organism>
<feature type="compositionally biased region" description="Basic and acidic residues" evidence="5">
    <location>
        <begin position="629"/>
        <end position="638"/>
    </location>
</feature>
<protein>
    <recommendedName>
        <fullName evidence="2">Protein SPT2 homolog</fullName>
    </recommendedName>
</protein>
<dbReference type="InParanoid" id="A0A067RSJ9"/>
<dbReference type="AlphaFoldDB" id="A0A067RSJ9"/>
<keyword evidence="8" id="KW-1185">Reference proteome</keyword>
<feature type="compositionally biased region" description="Basic and acidic residues" evidence="5">
    <location>
        <begin position="535"/>
        <end position="554"/>
    </location>
</feature>
<feature type="compositionally biased region" description="Pro residues" evidence="5">
    <location>
        <begin position="651"/>
        <end position="666"/>
    </location>
</feature>
<evidence type="ECO:0000256" key="2">
    <source>
        <dbReference type="ARBA" id="ARBA00013786"/>
    </source>
</evidence>
<feature type="compositionally biased region" description="Basic and acidic residues" evidence="5">
    <location>
        <begin position="268"/>
        <end position="291"/>
    </location>
</feature>
<evidence type="ECO:0000256" key="3">
    <source>
        <dbReference type="ARBA" id="ARBA00023054"/>
    </source>
</evidence>
<feature type="compositionally biased region" description="Polar residues" evidence="5">
    <location>
        <begin position="478"/>
        <end position="487"/>
    </location>
</feature>
<dbReference type="Pfam" id="PF08243">
    <property type="entry name" value="SPT2"/>
    <property type="match status" value="1"/>
</dbReference>
<feature type="compositionally biased region" description="Basic and acidic residues" evidence="5">
    <location>
        <begin position="310"/>
        <end position="319"/>
    </location>
</feature>
<feature type="compositionally biased region" description="Basic and acidic residues" evidence="5">
    <location>
        <begin position="191"/>
        <end position="203"/>
    </location>
</feature>
<keyword evidence="3 4" id="KW-0175">Coiled coil</keyword>
<reference evidence="7 8" key="1">
    <citation type="journal article" date="2014" name="Nat. Commun.">
        <title>Molecular traces of alternative social organization in a termite genome.</title>
        <authorList>
            <person name="Terrapon N."/>
            <person name="Li C."/>
            <person name="Robertson H.M."/>
            <person name="Ji L."/>
            <person name="Meng X."/>
            <person name="Booth W."/>
            <person name="Chen Z."/>
            <person name="Childers C.P."/>
            <person name="Glastad K.M."/>
            <person name="Gokhale K."/>
            <person name="Gowin J."/>
            <person name="Gronenberg W."/>
            <person name="Hermansen R.A."/>
            <person name="Hu H."/>
            <person name="Hunt B.G."/>
            <person name="Huylmans A.K."/>
            <person name="Khalil S.M."/>
            <person name="Mitchell R.D."/>
            <person name="Munoz-Torres M.C."/>
            <person name="Mustard J.A."/>
            <person name="Pan H."/>
            <person name="Reese J.T."/>
            <person name="Scharf M.E."/>
            <person name="Sun F."/>
            <person name="Vogel H."/>
            <person name="Xiao J."/>
            <person name="Yang W."/>
            <person name="Yang Z."/>
            <person name="Yang Z."/>
            <person name="Zhou J."/>
            <person name="Zhu J."/>
            <person name="Brent C.S."/>
            <person name="Elsik C.G."/>
            <person name="Goodisman M.A."/>
            <person name="Liberles D.A."/>
            <person name="Roe R.M."/>
            <person name="Vargo E.L."/>
            <person name="Vilcinskas A."/>
            <person name="Wang J."/>
            <person name="Bornberg-Bauer E."/>
            <person name="Korb J."/>
            <person name="Zhang G."/>
            <person name="Liebig J."/>
        </authorList>
    </citation>
    <scope>NUCLEOTIDE SEQUENCE [LARGE SCALE GENOMIC DNA]</scope>
    <source>
        <tissue evidence="7">Whole organism</tissue>
    </source>
</reference>
<dbReference type="OMA" id="DRAMENN"/>
<feature type="region of interest" description="Disordered" evidence="5">
    <location>
        <begin position="535"/>
        <end position="739"/>
    </location>
</feature>
<feature type="region of interest" description="Disordered" evidence="5">
    <location>
        <begin position="142"/>
        <end position="522"/>
    </location>
</feature>
<dbReference type="FunCoup" id="A0A067RSJ9">
    <property type="interactions" value="864"/>
</dbReference>
<feature type="compositionally biased region" description="Low complexity" evidence="5">
    <location>
        <begin position="433"/>
        <end position="443"/>
    </location>
</feature>
<dbReference type="InterPro" id="IPR013256">
    <property type="entry name" value="Chromatin_SPT2"/>
</dbReference>
<evidence type="ECO:0000256" key="4">
    <source>
        <dbReference type="SAM" id="Coils"/>
    </source>
</evidence>
<dbReference type="PANTHER" id="PTHR22691">
    <property type="entry name" value="YEAST SPT2-RELATED"/>
    <property type="match status" value="1"/>
</dbReference>
<proteinExistence type="inferred from homology"/>
<gene>
    <name evidence="7" type="ORF">L798_11366</name>
</gene>
<feature type="compositionally biased region" description="Basic and acidic residues" evidence="5">
    <location>
        <begin position="455"/>
        <end position="465"/>
    </location>
</feature>
<dbReference type="GO" id="GO:0006334">
    <property type="term" value="P:nucleosome assembly"/>
    <property type="evidence" value="ECO:0007669"/>
    <property type="project" value="TreeGrafter"/>
</dbReference>
<feature type="compositionally biased region" description="Polar residues" evidence="5">
    <location>
        <begin position="295"/>
        <end position="308"/>
    </location>
</feature>
<dbReference type="GO" id="GO:0003677">
    <property type="term" value="F:DNA binding"/>
    <property type="evidence" value="ECO:0007669"/>
    <property type="project" value="TreeGrafter"/>
</dbReference>
<dbReference type="Proteomes" id="UP000027135">
    <property type="component" value="Unassembled WGS sequence"/>
</dbReference>
<dbReference type="STRING" id="136037.A0A067RSJ9"/>
<accession>A0A067RSJ9</accession>
<feature type="compositionally biased region" description="Low complexity" evidence="5">
    <location>
        <begin position="612"/>
        <end position="622"/>
    </location>
</feature>
<dbReference type="OrthoDB" id="6259853at2759"/>
<evidence type="ECO:0000313" key="8">
    <source>
        <dbReference type="Proteomes" id="UP000027135"/>
    </source>
</evidence>
<evidence type="ECO:0000256" key="5">
    <source>
        <dbReference type="SAM" id="MobiDB-lite"/>
    </source>
</evidence>
<dbReference type="eggNOG" id="ENOG502QWHS">
    <property type="taxonomic scope" value="Eukaryota"/>
</dbReference>
<feature type="compositionally biased region" description="Low complexity" evidence="5">
    <location>
        <begin position="506"/>
        <end position="522"/>
    </location>
</feature>
<dbReference type="GO" id="GO:0005730">
    <property type="term" value="C:nucleolus"/>
    <property type="evidence" value="ECO:0007669"/>
    <property type="project" value="TreeGrafter"/>
</dbReference>
<feature type="compositionally biased region" description="Polar residues" evidence="5">
    <location>
        <begin position="589"/>
        <end position="603"/>
    </location>
</feature>
<dbReference type="InterPro" id="IPR054552">
    <property type="entry name" value="SPT2_N"/>
</dbReference>
<feature type="compositionally biased region" description="Acidic residues" evidence="5">
    <location>
        <begin position="720"/>
        <end position="739"/>
    </location>
</feature>
<comment type="similarity">
    <text evidence="1">Belongs to the SPT2 family.</text>
</comment>
<dbReference type="PANTHER" id="PTHR22691:SF8">
    <property type="entry name" value="PROTEIN SPT2 HOMOLOG"/>
    <property type="match status" value="1"/>
</dbReference>
<feature type="compositionally biased region" description="Basic and acidic residues" evidence="5">
    <location>
        <begin position="165"/>
        <end position="176"/>
    </location>
</feature>
<feature type="compositionally biased region" description="Polar residues" evidence="5">
    <location>
        <begin position="444"/>
        <end position="454"/>
    </location>
</feature>
<feature type="domain" description="SPT2 homolog N-terminal" evidence="6">
    <location>
        <begin position="1"/>
        <end position="91"/>
    </location>
</feature>
<evidence type="ECO:0000256" key="1">
    <source>
        <dbReference type="ARBA" id="ARBA00006461"/>
    </source>
</evidence>
<feature type="compositionally biased region" description="Basic and acidic residues" evidence="5">
    <location>
        <begin position="339"/>
        <end position="357"/>
    </location>
</feature>
<dbReference type="Pfam" id="PF22878">
    <property type="entry name" value="SPT2_N"/>
    <property type="match status" value="1"/>
</dbReference>
<name>A0A067RSJ9_ZOONE</name>
<sequence>MDFGSLLHVAKRNENSVKKEVKCYKSTFDPPKKEQKSKSLSVNIRKFLARKEEEERRKAVEAKKKKDELLALRSQDGKAKKRVAAMLNRTKAANKAAIEDAVDNENTAITLGGLAQPDEDDYGYVSQEASAFYEKLMEKYTSTPSEEPKFSKKSLLKSSAADLTNTKDRVRMALLREEEEELMPHKRKRKTKEEKVKDFENVGKRQGQSDYGETKEYEEEKPEKSIKPRRLPPPPLMHFSDLLKIAEKKQFEPIKITPKVKEEDEDERPMTKRQRAEYMKEKEWRMRKEGKLPPLTSSKQISRNSQPQALEERSRDQRSSHLAADSSSDRRNNGSLADVNRDQRIGQRSADGQRERIGNLPSGCDNKYQMSGRPSGDVSGGHGNSRPLKRNMDQKSSQSSGDGNFSIPRILNANTSSRVAKDEKSQQKIPKLNGSSSISNSSNKTVKLQGNSDSKVGKERNRDEVQNSNRSGKLPFKNNHTSSSSASGHGCANRNSIEQKRKDTRSCSNNSGNNSKNYNLSGYSKKLQESLLAKLQEKERSVELSEVSKFREPEALNSRFSKNRDSGSFNVSRGSKLARSGDLKDASLLSKSTAKPFASSQRINEIPHGRLSSESQESSQRSKFGNEIPSKDLKDRRPTQMLPKDVRHKQFPPPEVKPRQFPPPGVKPRQFPLADVKPRQFLPADVKPRQFPLADVKPRQFPSADARIKPKLPPKRRIEDSDEYDSELDDFIDDGPTETEDYSKHIKEIFGYDKSRYRDVDDDECMVSSFSQQLKEEYVSTKMGILEDLEDMEMEKRELARKKNSITKKKRKS</sequence>
<dbReference type="GO" id="GO:0006360">
    <property type="term" value="P:transcription by RNA polymerase I"/>
    <property type="evidence" value="ECO:0007669"/>
    <property type="project" value="TreeGrafter"/>
</dbReference>
<feature type="compositionally biased region" description="Polar residues" evidence="5">
    <location>
        <begin position="394"/>
        <end position="403"/>
    </location>
</feature>